<dbReference type="InterPro" id="IPR025745">
    <property type="entry name" value="Mrr-like_N_dom"/>
</dbReference>
<dbReference type="Pfam" id="PF14338">
    <property type="entry name" value="Mrr_N"/>
    <property type="match status" value="1"/>
</dbReference>
<sequence length="218" mass="25484">MNNKINVREGVNIAFEMLEEEIGKIVNNLAKSIAEVSKKQDFERTKKLIDIAQRIKEYKNRLIAFKEEWRKIIGNEKAIITRIEISSQNGSSEAREQAPRELKQNNKTGMRTPEREFIIPILESLIELDGKGKVSEVLKLVFERMKNKLKTYDLEKIPAGEIRWRNTARWARKMMIKEGLLEPNSPNGIWEITDKGREYYLQHVEKLKSNNSVRQTSE</sequence>
<dbReference type="PATRIC" id="fig|93466.3.peg.805"/>
<feature type="domain" description="Restriction system protein Mrr-like N-terminal" evidence="2">
    <location>
        <begin position="116"/>
        <end position="199"/>
    </location>
</feature>
<dbReference type="KEGG" id="fng:JM64_03735"/>
<accession>A0A172T2X5</accession>
<dbReference type="EMBL" id="CP011393">
    <property type="protein sequence ID" value="ANE41193.1"/>
    <property type="molecule type" value="Genomic_DNA"/>
</dbReference>
<dbReference type="AlphaFoldDB" id="A0A172T2X5"/>
<name>A0A172T2X5_FERPE</name>
<organism evidence="3 4">
    <name type="scientific">Fervidobacterium pennivorans</name>
    <dbReference type="NCBI Taxonomy" id="93466"/>
    <lineage>
        <taxon>Bacteria</taxon>
        <taxon>Thermotogati</taxon>
        <taxon>Thermotogota</taxon>
        <taxon>Thermotogae</taxon>
        <taxon>Thermotogales</taxon>
        <taxon>Fervidobacteriaceae</taxon>
        <taxon>Fervidobacterium</taxon>
    </lineage>
</organism>
<evidence type="ECO:0000313" key="3">
    <source>
        <dbReference type="EMBL" id="ANE41193.1"/>
    </source>
</evidence>
<feature type="region of interest" description="Disordered" evidence="1">
    <location>
        <begin position="90"/>
        <end position="109"/>
    </location>
</feature>
<evidence type="ECO:0000256" key="1">
    <source>
        <dbReference type="SAM" id="MobiDB-lite"/>
    </source>
</evidence>
<protein>
    <recommendedName>
        <fullName evidence="2">Restriction system protein Mrr-like N-terminal domain-containing protein</fullName>
    </recommendedName>
</protein>
<proteinExistence type="predicted"/>
<evidence type="ECO:0000313" key="4">
    <source>
        <dbReference type="Proteomes" id="UP000077096"/>
    </source>
</evidence>
<evidence type="ECO:0000259" key="2">
    <source>
        <dbReference type="Pfam" id="PF14338"/>
    </source>
</evidence>
<feature type="compositionally biased region" description="Basic and acidic residues" evidence="1">
    <location>
        <begin position="93"/>
        <end position="104"/>
    </location>
</feature>
<dbReference type="Proteomes" id="UP000077096">
    <property type="component" value="Chromosome"/>
</dbReference>
<reference evidence="3 4" key="1">
    <citation type="submission" date="2014-08" db="EMBL/GenBank/DDBJ databases">
        <title>Fervidobacterium pennivorans DYC genome.</title>
        <authorList>
            <person name="Wushke S."/>
        </authorList>
    </citation>
    <scope>NUCLEOTIDE SEQUENCE [LARGE SCALE GENOMIC DNA]</scope>
    <source>
        <strain evidence="3 4">DYC</strain>
    </source>
</reference>
<gene>
    <name evidence="3" type="ORF">JM64_03735</name>
</gene>